<keyword evidence="2" id="KW-0238">DNA-binding</keyword>
<name>A0ABN2AKZ3_9ACTN</name>
<keyword evidence="1" id="KW-0805">Transcription regulation</keyword>
<evidence type="ECO:0000256" key="2">
    <source>
        <dbReference type="ARBA" id="ARBA00023125"/>
    </source>
</evidence>
<dbReference type="Pfam" id="PF07729">
    <property type="entry name" value="FCD"/>
    <property type="match status" value="1"/>
</dbReference>
<evidence type="ECO:0000313" key="5">
    <source>
        <dbReference type="EMBL" id="GAA1521604.1"/>
    </source>
</evidence>
<dbReference type="Pfam" id="PF00392">
    <property type="entry name" value="GntR"/>
    <property type="match status" value="1"/>
</dbReference>
<dbReference type="PRINTS" id="PR00035">
    <property type="entry name" value="HTHGNTR"/>
</dbReference>
<dbReference type="SUPFAM" id="SSF46785">
    <property type="entry name" value="Winged helix' DNA-binding domain"/>
    <property type="match status" value="1"/>
</dbReference>
<evidence type="ECO:0000256" key="1">
    <source>
        <dbReference type="ARBA" id="ARBA00023015"/>
    </source>
</evidence>
<keyword evidence="6" id="KW-1185">Reference proteome</keyword>
<evidence type="ECO:0000313" key="6">
    <source>
        <dbReference type="Proteomes" id="UP001501470"/>
    </source>
</evidence>
<comment type="caution">
    <text evidence="5">The sequence shown here is derived from an EMBL/GenBank/DDBJ whole genome shotgun (WGS) entry which is preliminary data.</text>
</comment>
<dbReference type="InterPro" id="IPR000524">
    <property type="entry name" value="Tscrpt_reg_HTH_GntR"/>
</dbReference>
<feature type="domain" description="HTH gntR-type" evidence="4">
    <location>
        <begin position="6"/>
        <end position="76"/>
    </location>
</feature>
<dbReference type="PANTHER" id="PTHR43537">
    <property type="entry name" value="TRANSCRIPTIONAL REGULATOR, GNTR FAMILY"/>
    <property type="match status" value="1"/>
</dbReference>
<evidence type="ECO:0000259" key="4">
    <source>
        <dbReference type="PROSITE" id="PS50949"/>
    </source>
</evidence>
<dbReference type="PANTHER" id="PTHR43537:SF5">
    <property type="entry name" value="UXU OPERON TRANSCRIPTIONAL REGULATOR"/>
    <property type="match status" value="1"/>
</dbReference>
<sequence>MVVTVAPAYQVLADRLRVEIMSGQLLPGARLPTEPQLCEQSGLSRSTVREALRLLSSQHLIVTTRGVNGGSFVAEPDARTLGESLTDGIGLLLASGAVKGDDFLEVRRMLEVPAAGLAAARREPCHLRDLEAAMFDPETATLDERIAAHSAFHLAVAAASGNTLLCLMVRPLYTVSDRKAAAHNAPLPMWRIIDRDHRALLAAIGDQDIELAMEIARGHIDHVRPAELPPEHARTPVPGVAALKERPL</sequence>
<evidence type="ECO:0000256" key="3">
    <source>
        <dbReference type="ARBA" id="ARBA00023163"/>
    </source>
</evidence>
<dbReference type="SMART" id="SM00345">
    <property type="entry name" value="HTH_GNTR"/>
    <property type="match status" value="1"/>
</dbReference>
<proteinExistence type="predicted"/>
<accession>A0ABN2AKZ3</accession>
<dbReference type="CDD" id="cd07377">
    <property type="entry name" value="WHTH_GntR"/>
    <property type="match status" value="1"/>
</dbReference>
<dbReference type="EMBL" id="BAAAQD010000008">
    <property type="protein sequence ID" value="GAA1521604.1"/>
    <property type="molecule type" value="Genomic_DNA"/>
</dbReference>
<dbReference type="InterPro" id="IPR008920">
    <property type="entry name" value="TF_FadR/GntR_C"/>
</dbReference>
<dbReference type="InterPro" id="IPR036388">
    <property type="entry name" value="WH-like_DNA-bd_sf"/>
</dbReference>
<organism evidence="5 6">
    <name type="scientific">Dactylosporangium maewongense</name>
    <dbReference type="NCBI Taxonomy" id="634393"/>
    <lineage>
        <taxon>Bacteria</taxon>
        <taxon>Bacillati</taxon>
        <taxon>Actinomycetota</taxon>
        <taxon>Actinomycetes</taxon>
        <taxon>Micromonosporales</taxon>
        <taxon>Micromonosporaceae</taxon>
        <taxon>Dactylosporangium</taxon>
    </lineage>
</organism>
<dbReference type="SMART" id="SM00895">
    <property type="entry name" value="FCD"/>
    <property type="match status" value="1"/>
</dbReference>
<gene>
    <name evidence="5" type="ORF">GCM10009827_041860</name>
</gene>
<dbReference type="Proteomes" id="UP001501470">
    <property type="component" value="Unassembled WGS sequence"/>
</dbReference>
<reference evidence="5 6" key="1">
    <citation type="journal article" date="2019" name="Int. J. Syst. Evol. Microbiol.">
        <title>The Global Catalogue of Microorganisms (GCM) 10K type strain sequencing project: providing services to taxonomists for standard genome sequencing and annotation.</title>
        <authorList>
            <consortium name="The Broad Institute Genomics Platform"/>
            <consortium name="The Broad Institute Genome Sequencing Center for Infectious Disease"/>
            <person name="Wu L."/>
            <person name="Ma J."/>
        </authorList>
    </citation>
    <scope>NUCLEOTIDE SEQUENCE [LARGE SCALE GENOMIC DNA]</scope>
    <source>
        <strain evidence="5 6">JCM 15933</strain>
    </source>
</reference>
<dbReference type="Gene3D" id="1.10.10.10">
    <property type="entry name" value="Winged helix-like DNA-binding domain superfamily/Winged helix DNA-binding domain"/>
    <property type="match status" value="1"/>
</dbReference>
<dbReference type="InterPro" id="IPR011711">
    <property type="entry name" value="GntR_C"/>
</dbReference>
<protein>
    <submittedName>
        <fullName evidence="5">FadR/GntR family transcriptional regulator</fullName>
    </submittedName>
</protein>
<keyword evidence="3" id="KW-0804">Transcription</keyword>
<dbReference type="SUPFAM" id="SSF48008">
    <property type="entry name" value="GntR ligand-binding domain-like"/>
    <property type="match status" value="1"/>
</dbReference>
<dbReference type="PROSITE" id="PS50949">
    <property type="entry name" value="HTH_GNTR"/>
    <property type="match status" value="1"/>
</dbReference>
<dbReference type="Gene3D" id="1.20.120.530">
    <property type="entry name" value="GntR ligand-binding domain-like"/>
    <property type="match status" value="1"/>
</dbReference>
<dbReference type="InterPro" id="IPR036390">
    <property type="entry name" value="WH_DNA-bd_sf"/>
</dbReference>